<comment type="caution">
    <text evidence="1">The sequence shown here is derived from an EMBL/GenBank/DDBJ whole genome shotgun (WGS) entry which is preliminary data.</text>
</comment>
<dbReference type="EMBL" id="JACXVP010000006">
    <property type="protein sequence ID" value="KAG5599495.1"/>
    <property type="molecule type" value="Genomic_DNA"/>
</dbReference>
<organism evidence="1 2">
    <name type="scientific">Solanum commersonii</name>
    <name type="common">Commerson's wild potato</name>
    <name type="synonym">Commerson's nightshade</name>
    <dbReference type="NCBI Taxonomy" id="4109"/>
    <lineage>
        <taxon>Eukaryota</taxon>
        <taxon>Viridiplantae</taxon>
        <taxon>Streptophyta</taxon>
        <taxon>Embryophyta</taxon>
        <taxon>Tracheophyta</taxon>
        <taxon>Spermatophyta</taxon>
        <taxon>Magnoliopsida</taxon>
        <taxon>eudicotyledons</taxon>
        <taxon>Gunneridae</taxon>
        <taxon>Pentapetalae</taxon>
        <taxon>asterids</taxon>
        <taxon>lamiids</taxon>
        <taxon>Solanales</taxon>
        <taxon>Solanaceae</taxon>
        <taxon>Solanoideae</taxon>
        <taxon>Solaneae</taxon>
        <taxon>Solanum</taxon>
    </lineage>
</organism>
<dbReference type="AlphaFoldDB" id="A0A9J5YI64"/>
<evidence type="ECO:0000313" key="1">
    <source>
        <dbReference type="EMBL" id="KAG5599495.1"/>
    </source>
</evidence>
<keyword evidence="2" id="KW-1185">Reference proteome</keyword>
<reference evidence="1 2" key="1">
    <citation type="submission" date="2020-09" db="EMBL/GenBank/DDBJ databases">
        <title>De no assembly of potato wild relative species, Solanum commersonii.</title>
        <authorList>
            <person name="Cho K."/>
        </authorList>
    </citation>
    <scope>NUCLEOTIDE SEQUENCE [LARGE SCALE GENOMIC DNA]</scope>
    <source>
        <strain evidence="1">LZ3.2</strain>
        <tissue evidence="1">Leaf</tissue>
    </source>
</reference>
<proteinExistence type="predicted"/>
<accession>A0A9J5YI64</accession>
<evidence type="ECO:0000313" key="2">
    <source>
        <dbReference type="Proteomes" id="UP000824120"/>
    </source>
</evidence>
<dbReference type="Proteomes" id="UP000824120">
    <property type="component" value="Chromosome 6"/>
</dbReference>
<gene>
    <name evidence="1" type="ORF">H5410_030865</name>
</gene>
<protein>
    <submittedName>
        <fullName evidence="1">Uncharacterized protein</fullName>
    </submittedName>
</protein>
<sequence>MPRSLSASVIIPRFYQGVLLCQGLCCECYYAEVFASKFNMVRSLPASVIMLRSFPESVVMMRSLPVNVKDDGKWFQVVMIVVT</sequence>
<name>A0A9J5YI64_SOLCO</name>